<evidence type="ECO:0000259" key="1">
    <source>
        <dbReference type="Pfam" id="PF23343"/>
    </source>
</evidence>
<feature type="domain" description="Replication-associated protein ORF2/G2P" evidence="1">
    <location>
        <begin position="76"/>
        <end position="210"/>
    </location>
</feature>
<dbReference type="Pfam" id="PF23343">
    <property type="entry name" value="REP_ORF2-G2P"/>
    <property type="match status" value="1"/>
</dbReference>
<dbReference type="InterPro" id="IPR056906">
    <property type="entry name" value="ORF2/G2P_dom"/>
</dbReference>
<name>A0A976N266_9VIRU</name>
<sequence length="335" mass="39789">MGCYHPTIAWISKEKNPETGKKIVQFSVGQRALQPDFLEHFEQINIPCNQCIGCRLQYSREWAIRIQKESTLYNANWFLTLTYDNENVPWIDTVNTETGEIILGNPLVPKHLTKFMKNLRDHWERHYNHKGIRFYACGEYGELNERPHYHICLMNFPIPVEELVLESHNMEGDEIFSCEKIEKIWGKGMIRLGALTWQSAAYVARYMIKKQKGPETKAYYHSKGQIPEFTRMSRMPGIAREWYEEHKEEIYKNDELFIPKRGGAIKLKPAKYFDRLYDIEQPERMETIKTMRKESALRSQKMKLSRTTQRLDEILLNAEKMHKERSRKLIRPLEV</sequence>
<protein>
    <submittedName>
        <fullName evidence="2">Replication initiator protein</fullName>
    </submittedName>
</protein>
<accession>A0A976N266</accession>
<proteinExistence type="predicted"/>
<dbReference type="EMBL" id="OM869545">
    <property type="protein sequence ID" value="UPW41118.1"/>
    <property type="molecule type" value="Genomic_DNA"/>
</dbReference>
<reference evidence="2" key="1">
    <citation type="submission" date="2022-02" db="EMBL/GenBank/DDBJ databases">
        <title>Towards deciphering the DNA virus diversity associated with rodent species in the families Cricetidae and Heteromyidae.</title>
        <authorList>
            <person name="Lund M."/>
            <person name="Larsen B.B."/>
            <person name="Gryseels S."/>
            <person name="Kraberger S."/>
            <person name="Rowsey D.M."/>
            <person name="Steger L."/>
            <person name="Yule K.M."/>
            <person name="Upham N.S."/>
            <person name="Worobey M."/>
            <person name="Van Doorslaer K."/>
            <person name="Varsani A."/>
        </authorList>
    </citation>
    <scope>NUCLEOTIDE SEQUENCE</scope>
    <source>
        <strain evidence="2">UA08Rod_5492</strain>
    </source>
</reference>
<evidence type="ECO:0000313" key="2">
    <source>
        <dbReference type="EMBL" id="UPW41118.1"/>
    </source>
</evidence>
<organism evidence="2">
    <name type="scientific">Sigmofec virus UA08Rod_5492</name>
    <dbReference type="NCBI Taxonomy" id="2929426"/>
    <lineage>
        <taxon>Viruses</taxon>
        <taxon>Monodnaviria</taxon>
        <taxon>Sangervirae</taxon>
        <taxon>Phixviricota</taxon>
        <taxon>Malgrandaviricetes</taxon>
        <taxon>Petitvirales</taxon>
        <taxon>Microviridae</taxon>
    </lineage>
</organism>